<reference evidence="2" key="1">
    <citation type="submission" date="2023-10" db="EMBL/GenBank/DDBJ databases">
        <authorList>
            <person name="Hackl T."/>
        </authorList>
    </citation>
    <scope>NUCLEOTIDE SEQUENCE</scope>
</reference>
<dbReference type="Proteomes" id="UP001295740">
    <property type="component" value="Unassembled WGS sequence"/>
</dbReference>
<dbReference type="AlphaFoldDB" id="A0AAI8YDG6"/>
<keyword evidence="3" id="KW-1185">Reference proteome</keyword>
<organism evidence="2 3">
    <name type="scientific">Anthostomella pinea</name>
    <dbReference type="NCBI Taxonomy" id="933095"/>
    <lineage>
        <taxon>Eukaryota</taxon>
        <taxon>Fungi</taxon>
        <taxon>Dikarya</taxon>
        <taxon>Ascomycota</taxon>
        <taxon>Pezizomycotina</taxon>
        <taxon>Sordariomycetes</taxon>
        <taxon>Xylariomycetidae</taxon>
        <taxon>Xylariales</taxon>
        <taxon>Xylariaceae</taxon>
        <taxon>Anthostomella</taxon>
    </lineage>
</organism>
<gene>
    <name evidence="2" type="ORF">KHLLAP_LOCUS1021</name>
</gene>
<feature type="chain" id="PRO_5042483910" evidence="1">
    <location>
        <begin position="22"/>
        <end position="148"/>
    </location>
</feature>
<comment type="caution">
    <text evidence="2">The sequence shown here is derived from an EMBL/GenBank/DDBJ whole genome shotgun (WGS) entry which is preliminary data.</text>
</comment>
<evidence type="ECO:0000313" key="2">
    <source>
        <dbReference type="EMBL" id="CAJ2500553.1"/>
    </source>
</evidence>
<proteinExistence type="predicted"/>
<name>A0AAI8YDG6_9PEZI</name>
<evidence type="ECO:0000256" key="1">
    <source>
        <dbReference type="SAM" id="SignalP"/>
    </source>
</evidence>
<evidence type="ECO:0000313" key="3">
    <source>
        <dbReference type="Proteomes" id="UP001295740"/>
    </source>
</evidence>
<keyword evidence="1" id="KW-0732">Signal</keyword>
<accession>A0AAI8YDG6</accession>
<sequence length="148" mass="16682">MQFSTAITGTLFLAGSALTSSQSLPTIRSEDLTIPNGSDDFITAYFNPTTNDTTTSGTMSDQSYSDTVPLWELPDCYRECINRNCCIGTGLKDVRKLSIQDFCWSKQYWVETWMLDHLAYCVGPTCKSCRPQCEDNSTTWMKRVCHRG</sequence>
<protein>
    <submittedName>
        <fullName evidence="2">Uu.00g034060.m01.CDS01</fullName>
    </submittedName>
</protein>
<dbReference type="EMBL" id="CAUWAG010000003">
    <property type="protein sequence ID" value="CAJ2500553.1"/>
    <property type="molecule type" value="Genomic_DNA"/>
</dbReference>
<feature type="signal peptide" evidence="1">
    <location>
        <begin position="1"/>
        <end position="21"/>
    </location>
</feature>